<protein>
    <submittedName>
        <fullName evidence="1">Unannotated protein</fullName>
    </submittedName>
</protein>
<dbReference type="InterPro" id="IPR014487">
    <property type="entry name" value="DUF3151"/>
</dbReference>
<organism evidence="1">
    <name type="scientific">freshwater metagenome</name>
    <dbReference type="NCBI Taxonomy" id="449393"/>
    <lineage>
        <taxon>unclassified sequences</taxon>
        <taxon>metagenomes</taxon>
        <taxon>ecological metagenomes</taxon>
    </lineage>
</organism>
<evidence type="ECO:0000313" key="1">
    <source>
        <dbReference type="EMBL" id="CAB5023741.1"/>
    </source>
</evidence>
<evidence type="ECO:0000313" key="2">
    <source>
        <dbReference type="EMBL" id="CAB5068385.1"/>
    </source>
</evidence>
<accession>A0A6J7R4T4</accession>
<dbReference type="EMBL" id="CAFBPN010000053">
    <property type="protein sequence ID" value="CAB5023741.1"/>
    <property type="molecule type" value="Genomic_DNA"/>
</dbReference>
<dbReference type="EMBL" id="CAFBQU010000100">
    <property type="protein sequence ID" value="CAB5068385.1"/>
    <property type="molecule type" value="Genomic_DNA"/>
</dbReference>
<name>A0A6J7R4T4_9ZZZZ</name>
<dbReference type="AlphaFoldDB" id="A0A6J7R4T4"/>
<sequence>MANVSLTPSGPPETVLPVDPPEIQQLIAEIFASQSLDRAKLLQLVSLVPRSPSAWALYGRNGQDTLECYAAYRVGYHRGLDLLRANGWRGSGFVRWQHSSNRGFLQCLLGLQLAAELIGENDEAERCRLFLLQLDPSGVPQDVQKSHA</sequence>
<reference evidence="1" key="1">
    <citation type="submission" date="2020-05" db="EMBL/GenBank/DDBJ databases">
        <authorList>
            <person name="Chiriac C."/>
            <person name="Salcher M."/>
            <person name="Ghai R."/>
            <person name="Kavagutti S V."/>
        </authorList>
    </citation>
    <scope>NUCLEOTIDE SEQUENCE</scope>
</reference>
<proteinExistence type="predicted"/>
<dbReference type="Pfam" id="PF11349">
    <property type="entry name" value="DUF3151"/>
    <property type="match status" value="1"/>
</dbReference>
<gene>
    <name evidence="1" type="ORF">UFOPK4098_01012</name>
    <name evidence="2" type="ORF">UFOPK4347_01783</name>
</gene>